<dbReference type="EMBL" id="JAUJYN010000006">
    <property type="protein sequence ID" value="KAK1269519.1"/>
    <property type="molecule type" value="Genomic_DNA"/>
</dbReference>
<comment type="function">
    <text evidence="6">Putative transcription activator involved in regulating light control of development.</text>
</comment>
<dbReference type="InterPro" id="IPR006564">
    <property type="entry name" value="Znf_PMZ"/>
</dbReference>
<evidence type="ECO:0000259" key="7">
    <source>
        <dbReference type="PROSITE" id="PS50966"/>
    </source>
</evidence>
<dbReference type="Pfam" id="PF04434">
    <property type="entry name" value="SWIM"/>
    <property type="match status" value="1"/>
</dbReference>
<reference evidence="8" key="1">
    <citation type="journal article" date="2023" name="Nat. Commun.">
        <title>Diploid and tetraploid genomes of Acorus and the evolution of monocots.</title>
        <authorList>
            <person name="Ma L."/>
            <person name="Liu K.W."/>
            <person name="Li Z."/>
            <person name="Hsiao Y.Y."/>
            <person name="Qi Y."/>
            <person name="Fu T."/>
            <person name="Tang G.D."/>
            <person name="Zhang D."/>
            <person name="Sun W.H."/>
            <person name="Liu D.K."/>
            <person name="Li Y."/>
            <person name="Chen G.Z."/>
            <person name="Liu X.D."/>
            <person name="Liao X.Y."/>
            <person name="Jiang Y.T."/>
            <person name="Yu X."/>
            <person name="Hao Y."/>
            <person name="Huang J."/>
            <person name="Zhao X.W."/>
            <person name="Ke S."/>
            <person name="Chen Y.Y."/>
            <person name="Wu W.L."/>
            <person name="Hsu J.L."/>
            <person name="Lin Y.F."/>
            <person name="Huang M.D."/>
            <person name="Li C.Y."/>
            <person name="Huang L."/>
            <person name="Wang Z.W."/>
            <person name="Zhao X."/>
            <person name="Zhong W.Y."/>
            <person name="Peng D.H."/>
            <person name="Ahmad S."/>
            <person name="Lan S."/>
            <person name="Zhang J.S."/>
            <person name="Tsai W.C."/>
            <person name="Van de Peer Y."/>
            <person name="Liu Z.J."/>
        </authorList>
    </citation>
    <scope>NUCLEOTIDE SEQUENCE</scope>
    <source>
        <strain evidence="8">SCP</strain>
    </source>
</reference>
<reference evidence="8" key="2">
    <citation type="submission" date="2023-06" db="EMBL/GenBank/DDBJ databases">
        <authorList>
            <person name="Ma L."/>
            <person name="Liu K.-W."/>
            <person name="Li Z."/>
            <person name="Hsiao Y.-Y."/>
            <person name="Qi Y."/>
            <person name="Fu T."/>
            <person name="Tang G."/>
            <person name="Zhang D."/>
            <person name="Sun W.-H."/>
            <person name="Liu D.-K."/>
            <person name="Li Y."/>
            <person name="Chen G.-Z."/>
            <person name="Liu X.-D."/>
            <person name="Liao X.-Y."/>
            <person name="Jiang Y.-T."/>
            <person name="Yu X."/>
            <person name="Hao Y."/>
            <person name="Huang J."/>
            <person name="Zhao X.-W."/>
            <person name="Ke S."/>
            <person name="Chen Y.-Y."/>
            <person name="Wu W.-L."/>
            <person name="Hsu J.-L."/>
            <person name="Lin Y.-F."/>
            <person name="Huang M.-D."/>
            <person name="Li C.-Y."/>
            <person name="Huang L."/>
            <person name="Wang Z.-W."/>
            <person name="Zhao X."/>
            <person name="Zhong W.-Y."/>
            <person name="Peng D.-H."/>
            <person name="Ahmad S."/>
            <person name="Lan S."/>
            <person name="Zhang J.-S."/>
            <person name="Tsai W.-C."/>
            <person name="Van De Peer Y."/>
            <person name="Liu Z.-J."/>
        </authorList>
    </citation>
    <scope>NUCLEOTIDE SEQUENCE</scope>
    <source>
        <strain evidence="8">SCP</strain>
        <tissue evidence="8">Leaves</tissue>
    </source>
</reference>
<keyword evidence="9" id="KW-1185">Reference proteome</keyword>
<dbReference type="InterPro" id="IPR031052">
    <property type="entry name" value="FHY3/FAR1"/>
</dbReference>
<accession>A0AAV9AYR2</accession>
<keyword evidence="4 6" id="KW-0862">Zinc</keyword>
<name>A0AAV9AYR2_ACOGR</name>
<protein>
    <recommendedName>
        <fullName evidence="6">Protein FAR1-RELATED SEQUENCE</fullName>
    </recommendedName>
</protein>
<keyword evidence="3 5" id="KW-0863">Zinc-finger</keyword>
<dbReference type="GO" id="GO:0005634">
    <property type="term" value="C:nucleus"/>
    <property type="evidence" value="ECO:0007669"/>
    <property type="project" value="UniProtKB-SubCell"/>
</dbReference>
<comment type="subcellular location">
    <subcellularLocation>
        <location evidence="6">Nucleus</location>
    </subcellularLocation>
</comment>
<evidence type="ECO:0000256" key="2">
    <source>
        <dbReference type="ARBA" id="ARBA00022723"/>
    </source>
</evidence>
<evidence type="ECO:0000256" key="1">
    <source>
        <dbReference type="ARBA" id="ARBA00005889"/>
    </source>
</evidence>
<comment type="similarity">
    <text evidence="1 6">Belongs to the FHY3/FAR1 family.</text>
</comment>
<evidence type="ECO:0000313" key="8">
    <source>
        <dbReference type="EMBL" id="KAK1269519.1"/>
    </source>
</evidence>
<dbReference type="AlphaFoldDB" id="A0AAV9AYR2"/>
<evidence type="ECO:0000313" key="9">
    <source>
        <dbReference type="Proteomes" id="UP001179952"/>
    </source>
</evidence>
<dbReference type="GO" id="GO:0008270">
    <property type="term" value="F:zinc ion binding"/>
    <property type="evidence" value="ECO:0007669"/>
    <property type="project" value="UniProtKB-UniRule"/>
</dbReference>
<dbReference type="InterPro" id="IPR007527">
    <property type="entry name" value="Znf_SWIM"/>
</dbReference>
<dbReference type="SMART" id="SM00575">
    <property type="entry name" value="ZnF_PMZ"/>
    <property type="match status" value="1"/>
</dbReference>
<dbReference type="PANTHER" id="PTHR31669">
    <property type="entry name" value="PROTEIN FAR1-RELATED SEQUENCE 10-RELATED"/>
    <property type="match status" value="1"/>
</dbReference>
<evidence type="ECO:0000256" key="5">
    <source>
        <dbReference type="PROSITE-ProRule" id="PRU00325"/>
    </source>
</evidence>
<proteinExistence type="inferred from homology"/>
<evidence type="ECO:0000256" key="4">
    <source>
        <dbReference type="ARBA" id="ARBA00022833"/>
    </source>
</evidence>
<dbReference type="PROSITE" id="PS50966">
    <property type="entry name" value="ZF_SWIM"/>
    <property type="match status" value="1"/>
</dbReference>
<sequence>MDTFFKAHFNARPTLQAFIAEFEKELIRRHELEAQAELDTTYTKPTLKTASPIEKQAAEIYTRAVFDRFQEEFVQSIGYRYDQIKSGVVSKYSVARHDGDEETFIVSFDASKKRADCSCNKFEFSGILCGHILTIFIIFDLRMLPEEYILNRWTRNAKSSAVVDERAQESTILRYNDILGDATKCAEKASTSVEVYKVAKEAIQKAFAEIAAAEKNVSRGAQRDAININEESTIDDNLNDMSLYIPPHV</sequence>
<dbReference type="PANTHER" id="PTHR31669:SF293">
    <property type="entry name" value="PROTEIN FAR1-RELATED SEQUENCE"/>
    <property type="match status" value="1"/>
</dbReference>
<comment type="caution">
    <text evidence="8">The sequence shown here is derived from an EMBL/GenBank/DDBJ whole genome shotgun (WGS) entry which is preliminary data.</text>
</comment>
<dbReference type="Proteomes" id="UP001179952">
    <property type="component" value="Unassembled WGS sequence"/>
</dbReference>
<evidence type="ECO:0000256" key="3">
    <source>
        <dbReference type="ARBA" id="ARBA00022771"/>
    </source>
</evidence>
<organism evidence="8 9">
    <name type="scientific">Acorus gramineus</name>
    <name type="common">Dwarf sweet flag</name>
    <dbReference type="NCBI Taxonomy" id="55184"/>
    <lineage>
        <taxon>Eukaryota</taxon>
        <taxon>Viridiplantae</taxon>
        <taxon>Streptophyta</taxon>
        <taxon>Embryophyta</taxon>
        <taxon>Tracheophyta</taxon>
        <taxon>Spermatophyta</taxon>
        <taxon>Magnoliopsida</taxon>
        <taxon>Liliopsida</taxon>
        <taxon>Acoraceae</taxon>
        <taxon>Acorus</taxon>
    </lineage>
</organism>
<dbReference type="GO" id="GO:0006355">
    <property type="term" value="P:regulation of DNA-templated transcription"/>
    <property type="evidence" value="ECO:0007669"/>
    <property type="project" value="UniProtKB-UniRule"/>
</dbReference>
<keyword evidence="2 6" id="KW-0479">Metal-binding</keyword>
<feature type="domain" description="SWIM-type" evidence="7">
    <location>
        <begin position="104"/>
        <end position="140"/>
    </location>
</feature>
<evidence type="ECO:0000256" key="6">
    <source>
        <dbReference type="RuleBase" id="RU367018"/>
    </source>
</evidence>
<keyword evidence="6" id="KW-0539">Nucleus</keyword>
<gene>
    <name evidence="8" type="ORF">QJS04_geneDACA006942</name>
</gene>